<protein>
    <submittedName>
        <fullName evidence="2">Uncharacterized protein</fullName>
    </submittedName>
</protein>
<proteinExistence type="predicted"/>
<accession>A0A2A9PK93</accession>
<sequence length="76" mass="8778">MRYTAYNAIPPNVPATSSLIFPPRSRLDTSLTIRREKPQHRPPDISQMPNYSKGPPWTPFPPKWHPRSLPPLHSRP</sequence>
<name>A0A2A9PK93_OPHUN</name>
<evidence type="ECO:0000313" key="3">
    <source>
        <dbReference type="Proteomes" id="UP000037136"/>
    </source>
</evidence>
<organism evidence="2 3">
    <name type="scientific">Ophiocordyceps unilateralis</name>
    <name type="common">Zombie-ant fungus</name>
    <name type="synonym">Torrubia unilateralis</name>
    <dbReference type="NCBI Taxonomy" id="268505"/>
    <lineage>
        <taxon>Eukaryota</taxon>
        <taxon>Fungi</taxon>
        <taxon>Dikarya</taxon>
        <taxon>Ascomycota</taxon>
        <taxon>Pezizomycotina</taxon>
        <taxon>Sordariomycetes</taxon>
        <taxon>Hypocreomycetidae</taxon>
        <taxon>Hypocreales</taxon>
        <taxon>Ophiocordycipitaceae</taxon>
        <taxon>Ophiocordyceps</taxon>
    </lineage>
</organism>
<comment type="caution">
    <text evidence="2">The sequence shown here is derived from an EMBL/GenBank/DDBJ whole genome shotgun (WGS) entry which is preliminary data.</text>
</comment>
<dbReference type="AlphaFoldDB" id="A0A2A9PK93"/>
<feature type="compositionally biased region" description="Basic and acidic residues" evidence="1">
    <location>
        <begin position="33"/>
        <end position="43"/>
    </location>
</feature>
<gene>
    <name evidence="2" type="ORF">XA68_17355</name>
</gene>
<dbReference type="EMBL" id="LAZP02000071">
    <property type="protein sequence ID" value="PFH61451.1"/>
    <property type="molecule type" value="Genomic_DNA"/>
</dbReference>
<reference evidence="2 3" key="2">
    <citation type="journal article" date="2017" name="Sci. Rep.">
        <title>Ant-infecting Ophiocordyceps genomes reveal a high diversity of potential behavioral manipulation genes and a possible major role for enterotoxins.</title>
        <authorList>
            <person name="de Bekker C."/>
            <person name="Ohm R.A."/>
            <person name="Evans H.C."/>
            <person name="Brachmann A."/>
            <person name="Hughes D.P."/>
        </authorList>
    </citation>
    <scope>NUCLEOTIDE SEQUENCE [LARGE SCALE GENOMIC DNA]</scope>
    <source>
        <strain evidence="2 3">SC16a</strain>
    </source>
</reference>
<dbReference type="Proteomes" id="UP000037136">
    <property type="component" value="Unassembled WGS sequence"/>
</dbReference>
<evidence type="ECO:0000256" key="1">
    <source>
        <dbReference type="SAM" id="MobiDB-lite"/>
    </source>
</evidence>
<reference evidence="2 3" key="1">
    <citation type="journal article" date="2015" name="BMC Genomics">
        <title>Gene expression during zombie ant biting behavior reflects the complexity underlying fungal parasitic behavioral manipulation.</title>
        <authorList>
            <person name="de Bekker C."/>
            <person name="Ohm R.A."/>
            <person name="Loreto R.G."/>
            <person name="Sebastian A."/>
            <person name="Albert I."/>
            <person name="Merrow M."/>
            <person name="Brachmann A."/>
            <person name="Hughes D.P."/>
        </authorList>
    </citation>
    <scope>NUCLEOTIDE SEQUENCE [LARGE SCALE GENOMIC DNA]</scope>
    <source>
        <strain evidence="2 3">SC16a</strain>
    </source>
</reference>
<keyword evidence="3" id="KW-1185">Reference proteome</keyword>
<evidence type="ECO:0000313" key="2">
    <source>
        <dbReference type="EMBL" id="PFH61451.1"/>
    </source>
</evidence>
<feature type="region of interest" description="Disordered" evidence="1">
    <location>
        <begin position="30"/>
        <end position="76"/>
    </location>
</feature>